<evidence type="ECO:0000256" key="1">
    <source>
        <dbReference type="ARBA" id="ARBA00001864"/>
    </source>
</evidence>
<dbReference type="InterPro" id="IPR018508">
    <property type="entry name" value="3-dehydroquinate_DH_AS"/>
</dbReference>
<dbReference type="PANTHER" id="PTHR43699">
    <property type="entry name" value="3-DEHYDROQUINATE DEHYDRATASE"/>
    <property type="match status" value="1"/>
</dbReference>
<dbReference type="Proteomes" id="UP000705508">
    <property type="component" value="Unassembled WGS sequence"/>
</dbReference>
<dbReference type="Pfam" id="PF01487">
    <property type="entry name" value="DHquinase_I"/>
    <property type="match status" value="1"/>
</dbReference>
<evidence type="ECO:0000313" key="7">
    <source>
        <dbReference type="Proteomes" id="UP000705508"/>
    </source>
</evidence>
<comment type="catalytic activity">
    <reaction evidence="1 5">
        <text>3-dehydroquinate = 3-dehydroshikimate + H2O</text>
        <dbReference type="Rhea" id="RHEA:21096"/>
        <dbReference type="ChEBI" id="CHEBI:15377"/>
        <dbReference type="ChEBI" id="CHEBI:16630"/>
        <dbReference type="ChEBI" id="CHEBI:32364"/>
        <dbReference type="EC" id="4.2.1.10"/>
    </reaction>
</comment>
<comment type="subunit">
    <text evidence="5">Homodimer.</text>
</comment>
<feature type="binding site" evidence="5">
    <location>
        <position position="213"/>
    </location>
    <ligand>
        <name>3-dehydroquinate</name>
        <dbReference type="ChEBI" id="CHEBI:32364"/>
    </ligand>
</feature>
<dbReference type="GO" id="GO:0003855">
    <property type="term" value="F:3-dehydroquinate dehydratase activity"/>
    <property type="evidence" value="ECO:0007669"/>
    <property type="project" value="UniProtKB-UniRule"/>
</dbReference>
<comment type="caution">
    <text evidence="6">The sequence shown here is derived from an EMBL/GenBank/DDBJ whole genome shotgun (WGS) entry which is preliminary data.</text>
</comment>
<accession>A0A938XA24</accession>
<dbReference type="GO" id="GO:0008652">
    <property type="term" value="P:amino acid biosynthetic process"/>
    <property type="evidence" value="ECO:0007669"/>
    <property type="project" value="UniProtKB-KW"/>
</dbReference>
<dbReference type="SUPFAM" id="SSF51569">
    <property type="entry name" value="Aldolase"/>
    <property type="match status" value="1"/>
</dbReference>
<evidence type="ECO:0000256" key="3">
    <source>
        <dbReference type="ARBA" id="ARBA00023239"/>
    </source>
</evidence>
<evidence type="ECO:0000256" key="2">
    <source>
        <dbReference type="ARBA" id="ARBA00023141"/>
    </source>
</evidence>
<comment type="caution">
    <text evidence="5">Lacks conserved residue(s) required for the propagation of feature annotation.</text>
</comment>
<feature type="active site" description="Proton donor/acceptor" evidence="5">
    <location>
        <position position="143"/>
    </location>
</feature>
<dbReference type="InterPro" id="IPR050146">
    <property type="entry name" value="Type-I_3-dehydroquinase"/>
</dbReference>
<feature type="binding site" evidence="5">
    <location>
        <position position="82"/>
    </location>
    <ligand>
        <name>3-dehydroquinate</name>
        <dbReference type="ChEBI" id="CHEBI:32364"/>
    </ligand>
</feature>
<comment type="pathway">
    <text evidence="5">Metabolic intermediate biosynthesis; chorismate biosynthesis; chorismate from D-erythrose 4-phosphate and phosphoenolpyruvate: step 3/7.</text>
</comment>
<gene>
    <name evidence="5" type="primary">aroD</name>
    <name evidence="6" type="ORF">H6A20_02970</name>
</gene>
<evidence type="ECO:0000256" key="4">
    <source>
        <dbReference type="ARBA" id="ARBA00023270"/>
    </source>
</evidence>
<dbReference type="InterPro" id="IPR001381">
    <property type="entry name" value="DHquinase_I"/>
</dbReference>
<dbReference type="EMBL" id="JACJKS010000003">
    <property type="protein sequence ID" value="MBM6947626.1"/>
    <property type="molecule type" value="Genomic_DNA"/>
</dbReference>
<feature type="binding site" evidence="5">
    <location>
        <position position="232"/>
    </location>
    <ligand>
        <name>3-dehydroquinate</name>
        <dbReference type="ChEBI" id="CHEBI:32364"/>
    </ligand>
</feature>
<dbReference type="Gene3D" id="3.20.20.70">
    <property type="entry name" value="Aldolase class I"/>
    <property type="match status" value="1"/>
</dbReference>
<dbReference type="PROSITE" id="PS01028">
    <property type="entry name" value="DEHYDROQUINASE_I"/>
    <property type="match status" value="1"/>
</dbReference>
<feature type="active site" description="Schiff-base intermediate with substrate" evidence="5">
    <location>
        <position position="170"/>
    </location>
</feature>
<feature type="binding site" evidence="5">
    <location>
        <begin position="46"/>
        <end position="48"/>
    </location>
    <ligand>
        <name>3-dehydroquinate</name>
        <dbReference type="ChEBI" id="CHEBI:32364"/>
    </ligand>
</feature>
<proteinExistence type="inferred from homology"/>
<dbReference type="RefSeq" id="WP_204905677.1">
    <property type="nucleotide sequence ID" value="NZ_JACJKS010000003.1"/>
</dbReference>
<evidence type="ECO:0000313" key="6">
    <source>
        <dbReference type="EMBL" id="MBM6947626.1"/>
    </source>
</evidence>
<dbReference type="AlphaFoldDB" id="A0A938XA24"/>
<dbReference type="CDD" id="cd00502">
    <property type="entry name" value="DHQase_I"/>
    <property type="match status" value="1"/>
</dbReference>
<dbReference type="GO" id="GO:0009423">
    <property type="term" value="P:chorismate biosynthetic process"/>
    <property type="evidence" value="ECO:0007669"/>
    <property type="project" value="UniProtKB-UniRule"/>
</dbReference>
<organism evidence="6 7">
    <name type="scientific">Mordavella massiliensis</name>
    <dbReference type="NCBI Taxonomy" id="1871024"/>
    <lineage>
        <taxon>Bacteria</taxon>
        <taxon>Bacillati</taxon>
        <taxon>Bacillota</taxon>
        <taxon>Clostridia</taxon>
        <taxon>Eubacteriales</taxon>
        <taxon>Clostridiaceae</taxon>
        <taxon>Mordavella</taxon>
    </lineage>
</organism>
<dbReference type="GO" id="GO:0046279">
    <property type="term" value="P:3,4-dihydroxybenzoate biosynthetic process"/>
    <property type="evidence" value="ECO:0007669"/>
    <property type="project" value="TreeGrafter"/>
</dbReference>
<dbReference type="EC" id="4.2.1.10" evidence="5"/>
<keyword evidence="5" id="KW-0028">Amino-acid biosynthesis</keyword>
<dbReference type="HAMAP" id="MF_00214">
    <property type="entry name" value="AroD"/>
    <property type="match status" value="1"/>
</dbReference>
<keyword evidence="2 5" id="KW-0057">Aromatic amino acid biosynthesis</keyword>
<name>A0A938XA24_9CLOT</name>
<comment type="similarity">
    <text evidence="5">Belongs to the type-I 3-dehydroquinase family.</text>
</comment>
<dbReference type="PANTHER" id="PTHR43699:SF1">
    <property type="entry name" value="3-DEHYDROQUINATE DEHYDRATASE"/>
    <property type="match status" value="1"/>
</dbReference>
<dbReference type="InterPro" id="IPR013785">
    <property type="entry name" value="Aldolase_TIM"/>
</dbReference>
<comment type="function">
    <text evidence="5">Involved in the third step of the chorismate pathway, which leads to the biosynthesis of aromatic amino acids. Catalyzes the cis-dehydration of 3-dehydroquinate (DHQ) and introduces the first double bond of the aromatic ring to yield 3-dehydroshikimate.</text>
</comment>
<feature type="binding site" evidence="5">
    <location>
        <position position="236"/>
    </location>
    <ligand>
        <name>3-dehydroquinate</name>
        <dbReference type="ChEBI" id="CHEBI:32364"/>
    </ligand>
</feature>
<reference evidence="6" key="1">
    <citation type="submission" date="2020-08" db="EMBL/GenBank/DDBJ databases">
        <authorList>
            <person name="Cejkova D."/>
            <person name="Kubasova T."/>
            <person name="Jahodarova E."/>
            <person name="Rychlik I."/>
        </authorList>
    </citation>
    <scope>NUCLEOTIDE SEQUENCE</scope>
    <source>
        <strain evidence="6">An582</strain>
    </source>
</reference>
<dbReference type="NCBIfam" id="TIGR01093">
    <property type="entry name" value="aroD"/>
    <property type="match status" value="1"/>
</dbReference>
<dbReference type="FunFam" id="3.20.20.70:FF:000047">
    <property type="entry name" value="3-dehydroquinate dehydratase"/>
    <property type="match status" value="1"/>
</dbReference>
<protein>
    <recommendedName>
        <fullName evidence="5">3-dehydroquinate dehydratase</fullName>
        <shortName evidence="5">3-dehydroquinase</shortName>
        <ecNumber evidence="5">4.2.1.10</ecNumber>
    </recommendedName>
    <alternativeName>
        <fullName evidence="5">Type I DHQase</fullName>
    </alternativeName>
    <alternativeName>
        <fullName evidence="5">Type I dehydroquinase</fullName>
        <shortName evidence="5">DHQ1</shortName>
    </alternativeName>
</protein>
<evidence type="ECO:0000256" key="5">
    <source>
        <dbReference type="HAMAP-Rule" id="MF_00214"/>
    </source>
</evidence>
<keyword evidence="3 5" id="KW-0456">Lyase</keyword>
<sequence>MNTVKVRNLELGSGIPAICIPNMGKTKEEILSLTEQYKSMPMDLMEWRVDWFEGVEDTQAVLDVLAGVREKLGDTPLLFTFRTKKEGGVHEMDTAAYVALNKAVAATKMADLIDVEIFTGDAVVSDLIAAIHESGTKVVASNHDFDRTPAQSDIVYRLRKMQDMGADIPKVAVMPQSKKDVLTLLAATEEMATDYADRPIITMSMAGLGSISRLSCEVFGSCLTFGSGSMASAPGQIGAQELSRVLASVHGALGV</sequence>
<reference evidence="6" key="2">
    <citation type="journal article" date="2021" name="Sci. Rep.">
        <title>The distribution of antibiotic resistance genes in chicken gut microbiota commensals.</title>
        <authorList>
            <person name="Juricova H."/>
            <person name="Matiasovicova J."/>
            <person name="Kubasova T."/>
            <person name="Cejkova D."/>
            <person name="Rychlik I."/>
        </authorList>
    </citation>
    <scope>NUCLEOTIDE SEQUENCE</scope>
    <source>
        <strain evidence="6">An582</strain>
    </source>
</reference>
<dbReference type="GO" id="GO:0009073">
    <property type="term" value="P:aromatic amino acid family biosynthetic process"/>
    <property type="evidence" value="ECO:0007669"/>
    <property type="project" value="UniProtKB-KW"/>
</dbReference>
<keyword evidence="4 5" id="KW-0704">Schiff base</keyword>